<dbReference type="SUPFAM" id="SSF54616">
    <property type="entry name" value="DNA-binding domain of Mlu1-box binding protein MBP1"/>
    <property type="match status" value="1"/>
</dbReference>
<keyword evidence="2" id="KW-0805">Transcription regulation</keyword>
<feature type="compositionally biased region" description="Low complexity" evidence="5">
    <location>
        <begin position="374"/>
        <end position="387"/>
    </location>
</feature>
<proteinExistence type="evidence at transcript level"/>
<feature type="compositionally biased region" description="Basic residues" evidence="5">
    <location>
        <begin position="78"/>
        <end position="93"/>
    </location>
</feature>
<dbReference type="InterPro" id="IPR036887">
    <property type="entry name" value="HTH_APSES_sf"/>
</dbReference>
<evidence type="ECO:0000256" key="5">
    <source>
        <dbReference type="SAM" id="MobiDB-lite"/>
    </source>
</evidence>
<keyword evidence="4" id="KW-0804">Transcription</keyword>
<feature type="compositionally biased region" description="Low complexity" evidence="5">
    <location>
        <begin position="39"/>
        <end position="70"/>
    </location>
</feature>
<evidence type="ECO:0000259" key="6">
    <source>
        <dbReference type="PROSITE" id="PS51299"/>
    </source>
</evidence>
<feature type="compositionally biased region" description="Polar residues" evidence="5">
    <location>
        <begin position="457"/>
        <end position="485"/>
    </location>
</feature>
<dbReference type="SMART" id="SM01252">
    <property type="entry name" value="KilA-N"/>
    <property type="match status" value="1"/>
</dbReference>
<feature type="compositionally biased region" description="Low complexity" evidence="5">
    <location>
        <begin position="595"/>
        <end position="607"/>
    </location>
</feature>
<evidence type="ECO:0000256" key="1">
    <source>
        <dbReference type="ARBA" id="ARBA00007247"/>
    </source>
</evidence>
<keyword evidence="3" id="KW-0238">DNA-binding</keyword>
<feature type="compositionally biased region" description="Polar residues" evidence="5">
    <location>
        <begin position="220"/>
        <end position="236"/>
    </location>
</feature>
<dbReference type="EMBL" id="OM056852">
    <property type="protein sequence ID" value="UOP57181.1"/>
    <property type="molecule type" value="mRNA"/>
</dbReference>
<feature type="region of interest" description="Disordered" evidence="5">
    <location>
        <begin position="185"/>
        <end position="236"/>
    </location>
</feature>
<evidence type="ECO:0000313" key="7">
    <source>
        <dbReference type="EMBL" id="UOP57181.1"/>
    </source>
</evidence>
<dbReference type="GO" id="GO:0045944">
    <property type="term" value="P:positive regulation of transcription by RNA polymerase II"/>
    <property type="evidence" value="ECO:0007669"/>
    <property type="project" value="TreeGrafter"/>
</dbReference>
<feature type="compositionally biased region" description="Low complexity" evidence="5">
    <location>
        <begin position="396"/>
        <end position="422"/>
    </location>
</feature>
<dbReference type="GO" id="GO:0043565">
    <property type="term" value="F:sequence-specific DNA binding"/>
    <property type="evidence" value="ECO:0007669"/>
    <property type="project" value="TreeGrafter"/>
</dbReference>
<dbReference type="AlphaFoldDB" id="A0A8T9MXE3"/>
<feature type="region of interest" description="Disordered" evidence="5">
    <location>
        <begin position="540"/>
        <end position="634"/>
    </location>
</feature>
<dbReference type="PROSITE" id="PS51299">
    <property type="entry name" value="HTH_APSES"/>
    <property type="match status" value="1"/>
</dbReference>
<dbReference type="FunFam" id="3.10.260.10:FF:000003">
    <property type="entry name" value="Ascospore maturation 1 protein"/>
    <property type="match status" value="1"/>
</dbReference>
<comment type="similarity">
    <text evidence="1">Belongs to the EFG1/PHD1/stuA family.</text>
</comment>
<evidence type="ECO:0000256" key="4">
    <source>
        <dbReference type="ARBA" id="ARBA00023163"/>
    </source>
</evidence>
<accession>A0A8T9MXE3</accession>
<dbReference type="GO" id="GO:0003700">
    <property type="term" value="F:DNA-binding transcription factor activity"/>
    <property type="evidence" value="ECO:0007669"/>
    <property type="project" value="TreeGrafter"/>
</dbReference>
<feature type="compositionally biased region" description="Gly residues" evidence="5">
    <location>
        <begin position="613"/>
        <end position="634"/>
    </location>
</feature>
<feature type="compositionally biased region" description="Polar residues" evidence="5">
    <location>
        <begin position="96"/>
        <end position="106"/>
    </location>
</feature>
<feature type="compositionally biased region" description="Polar residues" evidence="5">
    <location>
        <begin position="427"/>
        <end position="447"/>
    </location>
</feature>
<evidence type="ECO:0000256" key="3">
    <source>
        <dbReference type="ARBA" id="ARBA00023125"/>
    </source>
</evidence>
<dbReference type="InterPro" id="IPR018004">
    <property type="entry name" value="KilA/APSES_HTH"/>
</dbReference>
<feature type="region of interest" description="Disordered" evidence="5">
    <location>
        <begin position="365"/>
        <end position="487"/>
    </location>
</feature>
<feature type="domain" description="HTH APSES-type" evidence="6">
    <location>
        <begin position="247"/>
        <end position="353"/>
    </location>
</feature>
<dbReference type="PANTHER" id="PTHR47792:SF1">
    <property type="entry name" value="PROTEIN SOK2-RELATED"/>
    <property type="match status" value="1"/>
</dbReference>
<dbReference type="Gene3D" id="3.10.260.10">
    <property type="entry name" value="Transcription regulator HTH, APSES-type DNA-binding domain"/>
    <property type="match status" value="1"/>
</dbReference>
<reference evidence="7" key="1">
    <citation type="submission" date="2021-12" db="EMBL/GenBank/DDBJ databases">
        <authorList>
            <person name="Beltramo D.M."/>
            <person name="Soria N.W."/>
        </authorList>
    </citation>
    <scope>NUCLEOTIDE SEQUENCE</scope>
</reference>
<dbReference type="Pfam" id="PF04383">
    <property type="entry name" value="KilA-N"/>
    <property type="match status" value="1"/>
</dbReference>
<dbReference type="InterPro" id="IPR029790">
    <property type="entry name" value="EFG1/Phd1/StuA"/>
</dbReference>
<name>A0A8T9MXE3_9BASI</name>
<organism evidence="7">
    <name type="scientific">Thecaphora frezii</name>
    <dbReference type="NCBI Taxonomy" id="1269715"/>
    <lineage>
        <taxon>Eukaryota</taxon>
        <taxon>Fungi</taxon>
        <taxon>Dikarya</taxon>
        <taxon>Basidiomycota</taxon>
        <taxon>Ustilaginomycotina</taxon>
        <taxon>Ustilaginomycetes</taxon>
        <taxon>Urocystidales</taxon>
        <taxon>Glomosporiaceae</taxon>
        <taxon>Thecaphora</taxon>
    </lineage>
</organism>
<protein>
    <submittedName>
        <fullName evidence="7">Ascospore maturation 1-like protein</fullName>
    </submittedName>
</protein>
<sequence>MSTASPLHHGHGNGSYGTNSPVPGSSGNHVAGRDGGAAGAAPTSAAEQAARSGSVPASGSGSAPGSNSGSLYGDGHGHHGAHAHHHGTHHAHSHASLTSPVNGSHANSWSPYGYPSAPVYGGSPSPYGHNSHVAYSQYANGYGYPNGAAHHVQTAPPTPAAGGTAYHSSMNGMMMHHGQHAGYSYGSNHHLAPHTPTHSHGGHASPYFSMNSDTSHGHLNGSSHMSSPSYTSAPQYSTQLPLAGRHRVTTTLWEDEGTLCFQVDARGVCVARRHDNNMINGTKLLNVVQMSRGKRDGILKNEKERVVVKVGAMHLKGVWISFARAKQLAEQNGIADLLYPLFETNIQSFLYHPDNYPRTAAVMAAAQERHAQRQRVPGLPSPSGNPSSQPPPLMRANTTPATADTASAMSAGMTSSASWSNSHDQSHTSAPTTAQPSPVSLQPNGASQHLHMGLSGHGTSSPTFPSSHQGQYATTQAQQLASRSVTGDRQRHTATMTLANISNHPSHADNDLYGATNGAAYNVAGAAAAAGARKVSGLKRQWEESEDLHGSANPSPTERDMQRTGSGASAGYKFDGEDLHSPNLNGRMAKKSKSQGHPIQQQRHQQPVHAMSGGMGVPLGVGSAGNGDGGQHLD</sequence>
<dbReference type="PANTHER" id="PTHR47792">
    <property type="entry name" value="PROTEIN SOK2-RELATED"/>
    <property type="match status" value="1"/>
</dbReference>
<dbReference type="InterPro" id="IPR003163">
    <property type="entry name" value="Tscrpt_reg_HTH_APSES-type"/>
</dbReference>
<feature type="compositionally biased region" description="Basic and acidic residues" evidence="5">
    <location>
        <begin position="540"/>
        <end position="549"/>
    </location>
</feature>
<feature type="compositionally biased region" description="Polar residues" evidence="5">
    <location>
        <begin position="16"/>
        <end position="28"/>
    </location>
</feature>
<dbReference type="GO" id="GO:0005634">
    <property type="term" value="C:nucleus"/>
    <property type="evidence" value="ECO:0007669"/>
    <property type="project" value="TreeGrafter"/>
</dbReference>
<feature type="region of interest" description="Disordered" evidence="5">
    <location>
        <begin position="1"/>
        <end position="106"/>
    </location>
</feature>
<evidence type="ECO:0000256" key="2">
    <source>
        <dbReference type="ARBA" id="ARBA00023015"/>
    </source>
</evidence>